<dbReference type="PANTHER" id="PTHR43204">
    <property type="entry name" value="ABC TRANSPORTER I FAMILY MEMBER 6, CHLOROPLASTIC"/>
    <property type="match status" value="1"/>
</dbReference>
<keyword evidence="2" id="KW-0547">Nucleotide-binding</keyword>
<dbReference type="NCBIfam" id="TIGR01978">
    <property type="entry name" value="sufC"/>
    <property type="match status" value="1"/>
</dbReference>
<dbReference type="EMBL" id="MJEH01000033">
    <property type="protein sequence ID" value="OEH92286.1"/>
    <property type="molecule type" value="Genomic_DNA"/>
</dbReference>
<dbReference type="GO" id="GO:0016887">
    <property type="term" value="F:ATP hydrolysis activity"/>
    <property type="evidence" value="ECO:0007669"/>
    <property type="project" value="InterPro"/>
</dbReference>
<dbReference type="Pfam" id="PF00005">
    <property type="entry name" value="ABC_tran"/>
    <property type="match status" value="1"/>
</dbReference>
<dbReference type="STRING" id="1305675.BFG57_03200"/>
<accession>A0A1E5LDY5</accession>
<feature type="domain" description="ABC transporter" evidence="4">
    <location>
        <begin position="5"/>
        <end position="247"/>
    </location>
</feature>
<dbReference type="SUPFAM" id="SSF52540">
    <property type="entry name" value="P-loop containing nucleoside triphosphate hydrolases"/>
    <property type="match status" value="1"/>
</dbReference>
<evidence type="ECO:0000256" key="1">
    <source>
        <dbReference type="ARBA" id="ARBA00006216"/>
    </source>
</evidence>
<comment type="caution">
    <text evidence="5">The sequence shown here is derived from an EMBL/GenBank/DDBJ whole genome shotgun (WGS) entry which is preliminary data.</text>
</comment>
<dbReference type="AlphaFoldDB" id="A0A1E5LDY5"/>
<dbReference type="RefSeq" id="WP_069717827.1">
    <property type="nucleotide sequence ID" value="NZ_MJEH01000033.1"/>
</dbReference>
<dbReference type="GO" id="GO:0005524">
    <property type="term" value="F:ATP binding"/>
    <property type="evidence" value="ECO:0007669"/>
    <property type="project" value="UniProtKB-KW"/>
</dbReference>
<keyword evidence="3" id="KW-0067">ATP-binding</keyword>
<keyword evidence="6" id="KW-1185">Reference proteome</keyword>
<dbReference type="Proteomes" id="UP000095209">
    <property type="component" value="Unassembled WGS sequence"/>
</dbReference>
<evidence type="ECO:0000313" key="5">
    <source>
        <dbReference type="EMBL" id="OEH92286.1"/>
    </source>
</evidence>
<dbReference type="PROSITE" id="PS50893">
    <property type="entry name" value="ABC_TRANSPORTER_2"/>
    <property type="match status" value="1"/>
</dbReference>
<evidence type="ECO:0000256" key="2">
    <source>
        <dbReference type="ARBA" id="ARBA00022741"/>
    </source>
</evidence>
<dbReference type="SMART" id="SM00382">
    <property type="entry name" value="AAA"/>
    <property type="match status" value="1"/>
</dbReference>
<evidence type="ECO:0000259" key="4">
    <source>
        <dbReference type="PROSITE" id="PS50893"/>
    </source>
</evidence>
<evidence type="ECO:0000313" key="6">
    <source>
        <dbReference type="Proteomes" id="UP000095209"/>
    </source>
</evidence>
<dbReference type="InterPro" id="IPR003593">
    <property type="entry name" value="AAA+_ATPase"/>
</dbReference>
<organism evidence="5 6">
    <name type="scientific">Bacillus solimangrovi</name>
    <dbReference type="NCBI Taxonomy" id="1305675"/>
    <lineage>
        <taxon>Bacteria</taxon>
        <taxon>Bacillati</taxon>
        <taxon>Bacillota</taxon>
        <taxon>Bacilli</taxon>
        <taxon>Bacillales</taxon>
        <taxon>Bacillaceae</taxon>
        <taxon>Bacillus</taxon>
    </lineage>
</organism>
<gene>
    <name evidence="5" type="ORF">BFG57_03200</name>
</gene>
<protein>
    <submittedName>
        <fullName evidence="5">Fe-S cluster assembly ATPase SufC</fullName>
    </submittedName>
</protein>
<dbReference type="InterPro" id="IPR003439">
    <property type="entry name" value="ABC_transporter-like_ATP-bd"/>
</dbReference>
<dbReference type="PROSITE" id="PS00211">
    <property type="entry name" value="ABC_TRANSPORTER_1"/>
    <property type="match status" value="1"/>
</dbReference>
<dbReference type="InterPro" id="IPR027417">
    <property type="entry name" value="P-loop_NTPase"/>
</dbReference>
<dbReference type="Gene3D" id="3.40.50.300">
    <property type="entry name" value="P-loop containing nucleotide triphosphate hydrolases"/>
    <property type="match status" value="1"/>
</dbReference>
<dbReference type="InterPro" id="IPR017871">
    <property type="entry name" value="ABC_transporter-like_CS"/>
</dbReference>
<dbReference type="CDD" id="cd03217">
    <property type="entry name" value="ABC_FeS_Assembly"/>
    <property type="match status" value="1"/>
</dbReference>
<dbReference type="InterPro" id="IPR010230">
    <property type="entry name" value="FeS-cluster_ATPase_SufC"/>
</dbReference>
<comment type="similarity">
    <text evidence="1">Belongs to the ABC transporter superfamily. Ycf16 family.</text>
</comment>
<proteinExistence type="inferred from homology"/>
<evidence type="ECO:0000256" key="3">
    <source>
        <dbReference type="ARBA" id="ARBA00022840"/>
    </source>
</evidence>
<sequence length="260" mass="28929">MSSTLKIQDLHVEIDGKEILKGVNLEINGGEIHAIMGPNGTGKSTLASAIMGHPKYEITKGSVTLDGEDVLEMEVDERGRAGLFLAMQYPSEISGVTNADFLRSSINARREEGEEIQLMKFIKSMDKTMDFLEMDPNMAQRYLNEGFSGGEKKRNEILQLMMLEPKIAILDEIDSGLDIDALKVVSKGINEMRGDDFGCLIITHYQRLLNYITPDKVHVMMQGRVVKSGGTELAERLEAEGYDWIKQELGIEDETVGQEA</sequence>
<reference evidence="5 6" key="1">
    <citation type="submission" date="2016-08" db="EMBL/GenBank/DDBJ databases">
        <title>Genome of Bacillus solimangrovi GH2-4.</title>
        <authorList>
            <person name="Lim S."/>
            <person name="Kim B.-C."/>
        </authorList>
    </citation>
    <scope>NUCLEOTIDE SEQUENCE [LARGE SCALE GENOMIC DNA]</scope>
    <source>
        <strain evidence="5 6">GH2-4</strain>
    </source>
</reference>
<dbReference type="PANTHER" id="PTHR43204:SF1">
    <property type="entry name" value="ABC TRANSPORTER I FAMILY MEMBER 6, CHLOROPLASTIC"/>
    <property type="match status" value="1"/>
</dbReference>
<name>A0A1E5LDY5_9BACI</name>